<dbReference type="OMA" id="VYDPIHD"/>
<evidence type="ECO:0000313" key="3">
    <source>
        <dbReference type="Proteomes" id="UP000190831"/>
    </source>
</evidence>
<evidence type="ECO:0000313" key="2">
    <source>
        <dbReference type="EMBL" id="SCV99968.1"/>
    </source>
</evidence>
<organism evidence="2 3">
    <name type="scientific">Lachancea fermentati</name>
    <name type="common">Zygosaccharomyces fermentati</name>
    <dbReference type="NCBI Taxonomy" id="4955"/>
    <lineage>
        <taxon>Eukaryota</taxon>
        <taxon>Fungi</taxon>
        <taxon>Dikarya</taxon>
        <taxon>Ascomycota</taxon>
        <taxon>Saccharomycotina</taxon>
        <taxon>Saccharomycetes</taxon>
        <taxon>Saccharomycetales</taxon>
        <taxon>Saccharomycetaceae</taxon>
        <taxon>Lachancea</taxon>
    </lineage>
</organism>
<dbReference type="PANTHER" id="PTHR37287">
    <property type="entry name" value="INO EIGHTY SUBUNIT 1"/>
    <property type="match status" value="1"/>
</dbReference>
<feature type="compositionally biased region" description="Polar residues" evidence="1">
    <location>
        <begin position="21"/>
        <end position="42"/>
    </location>
</feature>
<accession>A0A1G4M866</accession>
<dbReference type="InterPro" id="IPR038014">
    <property type="entry name" value="Ies1"/>
</dbReference>
<feature type="compositionally biased region" description="Basic and acidic residues" evidence="1">
    <location>
        <begin position="437"/>
        <end position="447"/>
    </location>
</feature>
<feature type="region of interest" description="Disordered" evidence="1">
    <location>
        <begin position="1"/>
        <end position="74"/>
    </location>
</feature>
<proteinExistence type="predicted"/>
<name>A0A1G4M866_LACFM</name>
<reference evidence="3" key="1">
    <citation type="submission" date="2016-03" db="EMBL/GenBank/DDBJ databases">
        <authorList>
            <person name="Devillers H."/>
        </authorList>
    </citation>
    <scope>NUCLEOTIDE SEQUENCE [LARGE SCALE GENOMIC DNA]</scope>
</reference>
<dbReference type="Proteomes" id="UP000190831">
    <property type="component" value="Chromosome B"/>
</dbReference>
<gene>
    <name evidence="2" type="ORF">LAFE_0B06502G</name>
</gene>
<dbReference type="EMBL" id="LT598489">
    <property type="protein sequence ID" value="SCV99968.1"/>
    <property type="molecule type" value="Genomic_DNA"/>
</dbReference>
<dbReference type="GO" id="GO:0031011">
    <property type="term" value="C:Ino80 complex"/>
    <property type="evidence" value="ECO:0007669"/>
    <property type="project" value="InterPro"/>
</dbReference>
<feature type="compositionally biased region" description="Polar residues" evidence="1">
    <location>
        <begin position="52"/>
        <end position="61"/>
    </location>
</feature>
<dbReference type="STRING" id="4955.A0A1G4M866"/>
<dbReference type="AlphaFoldDB" id="A0A1G4M866"/>
<dbReference type="OrthoDB" id="5413003at2759"/>
<sequence length="554" mass="64259">MGNRVYDPIHDVFQVQDPEETNGSQRSNYQVEDSHEVQSSIPATMDDDDGESTQSEDNSVPAQHEGVSKKRLKEPSKYVRHLKKPDGEFFNRKDIQFQFLHDLFSDQKQLFTNTFKSTFNITPAENSEALNVTDESYVARKFISNDKLTFSEYYLLTIASSTKCSKILRDKLLFDRNVAFSTCVLSLLVNTGRLNTTINFFLEMTSQLRTFHSIPCLQRDTRDPKSLQDTPRLKSILKNLPQGNENVSLTQFYETRTPGEKLDCNPVNLIFNLCDNVTLINLKLINEYVSSKSQLSFFDILDNPNYDPMQRAQIFLWILYIHLETDMTEPAIQESLRIFGVHDRFELDMSLDQYDVDTPEEVRFGEEQREKRLEFLKKNNRLPHDAANQNEAHRTSMEQTKVEDTPMEESQPPDTEKPGPKRKKRKMVATVVSTPTPRDESVDEKRRDEVNELIEQDRLEEVASDLTQEQLLKDLQSAQLSARHKREELGLVKLFNEFEDVTMATVIGVRGKKRKKFSDGVLGFETDFIRTLNGAKQVMLMNRRDVEEDLFRFE</sequence>
<feature type="region of interest" description="Disordered" evidence="1">
    <location>
        <begin position="375"/>
        <end position="447"/>
    </location>
</feature>
<protein>
    <submittedName>
        <fullName evidence="2">LAFE_0B06502g1_1</fullName>
    </submittedName>
</protein>
<evidence type="ECO:0000256" key="1">
    <source>
        <dbReference type="SAM" id="MobiDB-lite"/>
    </source>
</evidence>
<feature type="compositionally biased region" description="Basic and acidic residues" evidence="1">
    <location>
        <begin position="391"/>
        <end position="404"/>
    </location>
</feature>
<keyword evidence="3" id="KW-1185">Reference proteome</keyword>
<dbReference type="PANTHER" id="PTHR37287:SF1">
    <property type="entry name" value="INO EIGHTY SUBUNIT 1"/>
    <property type="match status" value="1"/>
</dbReference>